<evidence type="ECO:0000313" key="3">
    <source>
        <dbReference type="Proteomes" id="UP000192247"/>
    </source>
</evidence>
<dbReference type="Proteomes" id="UP000192247">
    <property type="component" value="Unassembled WGS sequence"/>
</dbReference>
<keyword evidence="1" id="KW-0175">Coiled coil</keyword>
<protein>
    <submittedName>
        <fullName evidence="2">Uncharacterized protein</fullName>
    </submittedName>
</protein>
<organism evidence="2 3">
    <name type="scientific">Tropilaelaps mercedesae</name>
    <dbReference type="NCBI Taxonomy" id="418985"/>
    <lineage>
        <taxon>Eukaryota</taxon>
        <taxon>Metazoa</taxon>
        <taxon>Ecdysozoa</taxon>
        <taxon>Arthropoda</taxon>
        <taxon>Chelicerata</taxon>
        <taxon>Arachnida</taxon>
        <taxon>Acari</taxon>
        <taxon>Parasitiformes</taxon>
        <taxon>Mesostigmata</taxon>
        <taxon>Gamasina</taxon>
        <taxon>Dermanyssoidea</taxon>
        <taxon>Laelapidae</taxon>
        <taxon>Tropilaelaps</taxon>
    </lineage>
</organism>
<dbReference type="EMBL" id="MNPL01001342">
    <property type="protein sequence ID" value="OQR79245.1"/>
    <property type="molecule type" value="Genomic_DNA"/>
</dbReference>
<keyword evidence="3" id="KW-1185">Reference proteome</keyword>
<comment type="caution">
    <text evidence="2">The sequence shown here is derived from an EMBL/GenBank/DDBJ whole genome shotgun (WGS) entry which is preliminary data.</text>
</comment>
<proteinExistence type="predicted"/>
<gene>
    <name evidence="2" type="ORF">BIW11_05868</name>
</gene>
<feature type="non-terminal residue" evidence="2">
    <location>
        <position position="1"/>
    </location>
</feature>
<reference evidence="2 3" key="1">
    <citation type="journal article" date="2017" name="Gigascience">
        <title>Draft genome of the honey bee ectoparasitic mite, Tropilaelaps mercedesae, is shaped by the parasitic life history.</title>
        <authorList>
            <person name="Dong X."/>
            <person name="Armstrong S.D."/>
            <person name="Xia D."/>
            <person name="Makepeace B.L."/>
            <person name="Darby A.C."/>
            <person name="Kadowaki T."/>
        </authorList>
    </citation>
    <scope>NUCLEOTIDE SEQUENCE [LARGE SCALE GENOMIC DNA]</scope>
    <source>
        <strain evidence="2">Wuxi-XJTLU</strain>
    </source>
</reference>
<sequence length="391" mass="43769">AMKHQPAPMSRECVSFLKIASSPLYANIVRGFFNGKGPDNPECPVLVSILQTTAVKLPEDTLMVFRRVYSISPKNVIPMRLLISVIDNLIASRGPKIVIEIIRLALTCVETSALLTEFFGQNTDEDTESNQPQRCARLTEFYQRLKNEHDPRVIWPAAALRFIRHPLIDEALSDGSLKSAIEAAFRNNCEDDKTVAMLLLCPEQQSLRLTVSDHTLSTEPSLDGEALCISCATANAKLSASEAARDALLHDVALAQIRLREQKKAVAEMRLNVVTAEFEVRQRLAEAGALQSQVDANERHIADLKNEAKQYESQLAEQRAKNEEMLTALKQVRRDLEKSRSEGDKKRSECQNLQRELSIAKEQLTVAKKKVEDLEIFKEKLNSLMGSFASK</sequence>
<feature type="coiled-coil region" evidence="1">
    <location>
        <begin position="287"/>
        <end position="370"/>
    </location>
</feature>
<dbReference type="InParanoid" id="A0A1V9Y0I5"/>
<name>A0A1V9Y0I5_9ACAR</name>
<dbReference type="AlphaFoldDB" id="A0A1V9Y0I5"/>
<evidence type="ECO:0000313" key="2">
    <source>
        <dbReference type="EMBL" id="OQR79245.1"/>
    </source>
</evidence>
<dbReference type="OrthoDB" id="10471978at2759"/>
<evidence type="ECO:0000256" key="1">
    <source>
        <dbReference type="SAM" id="Coils"/>
    </source>
</evidence>
<accession>A0A1V9Y0I5</accession>